<dbReference type="GO" id="GO:0003723">
    <property type="term" value="F:RNA binding"/>
    <property type="evidence" value="ECO:0007669"/>
    <property type="project" value="TreeGrafter"/>
</dbReference>
<evidence type="ECO:0000259" key="7">
    <source>
        <dbReference type="PROSITE" id="PS50020"/>
    </source>
</evidence>
<dbReference type="InParanoid" id="A0A067R836"/>
<dbReference type="InterPro" id="IPR040023">
    <property type="entry name" value="WBP4"/>
</dbReference>
<evidence type="ECO:0000256" key="5">
    <source>
        <dbReference type="ARBA" id="ARBA00023242"/>
    </source>
</evidence>
<feature type="domain" description="Matrin-type" evidence="8">
    <location>
        <begin position="18"/>
        <end position="49"/>
    </location>
</feature>
<dbReference type="Pfam" id="PF00397">
    <property type="entry name" value="WW"/>
    <property type="match status" value="1"/>
</dbReference>
<feature type="region of interest" description="Disordered" evidence="6">
    <location>
        <begin position="170"/>
        <end position="230"/>
    </location>
</feature>
<feature type="domain" description="WW" evidence="7">
    <location>
        <begin position="130"/>
        <end position="157"/>
    </location>
</feature>
<feature type="region of interest" description="Disordered" evidence="6">
    <location>
        <begin position="101"/>
        <end position="120"/>
    </location>
</feature>
<dbReference type="PROSITE" id="PS50171">
    <property type="entry name" value="ZF_MATRIN"/>
    <property type="match status" value="1"/>
</dbReference>
<evidence type="ECO:0000259" key="8">
    <source>
        <dbReference type="PROSITE" id="PS50171"/>
    </source>
</evidence>
<proteinExistence type="predicted"/>
<name>A0A067R836_ZOONE</name>
<dbReference type="InterPro" id="IPR001202">
    <property type="entry name" value="WW_dom"/>
</dbReference>
<dbReference type="InterPro" id="IPR003604">
    <property type="entry name" value="Matrin/U1-like-C_Znf_C2H2"/>
</dbReference>
<dbReference type="CDD" id="cd00201">
    <property type="entry name" value="WW"/>
    <property type="match status" value="1"/>
</dbReference>
<gene>
    <name evidence="9" type="ORF">L798_05161</name>
</gene>
<organism evidence="9 10">
    <name type="scientific">Zootermopsis nevadensis</name>
    <name type="common">Dampwood termite</name>
    <dbReference type="NCBI Taxonomy" id="136037"/>
    <lineage>
        <taxon>Eukaryota</taxon>
        <taxon>Metazoa</taxon>
        <taxon>Ecdysozoa</taxon>
        <taxon>Arthropoda</taxon>
        <taxon>Hexapoda</taxon>
        <taxon>Insecta</taxon>
        <taxon>Pterygota</taxon>
        <taxon>Neoptera</taxon>
        <taxon>Polyneoptera</taxon>
        <taxon>Dictyoptera</taxon>
        <taxon>Blattodea</taxon>
        <taxon>Blattoidea</taxon>
        <taxon>Termitoidae</taxon>
        <taxon>Termopsidae</taxon>
        <taxon>Zootermopsis</taxon>
    </lineage>
</organism>
<dbReference type="PROSITE" id="PS01159">
    <property type="entry name" value="WW_DOMAIN_1"/>
    <property type="match status" value="1"/>
</dbReference>
<dbReference type="FunCoup" id="A0A067R836">
    <property type="interactions" value="839"/>
</dbReference>
<evidence type="ECO:0000256" key="2">
    <source>
        <dbReference type="ARBA" id="ARBA00022723"/>
    </source>
</evidence>
<dbReference type="SUPFAM" id="SSF51045">
    <property type="entry name" value="WW domain"/>
    <property type="match status" value="1"/>
</dbReference>
<keyword evidence="10" id="KW-1185">Reference proteome</keyword>
<dbReference type="PROSITE" id="PS50020">
    <property type="entry name" value="WW_DOMAIN_2"/>
    <property type="match status" value="1"/>
</dbReference>
<dbReference type="EMBL" id="KK852637">
    <property type="protein sequence ID" value="KDR19704.1"/>
    <property type="molecule type" value="Genomic_DNA"/>
</dbReference>
<protein>
    <submittedName>
        <fullName evidence="9">WW domain-binding protein 4</fullName>
    </submittedName>
</protein>
<evidence type="ECO:0000256" key="4">
    <source>
        <dbReference type="ARBA" id="ARBA00022833"/>
    </source>
</evidence>
<keyword evidence="2" id="KW-0479">Metal-binding</keyword>
<dbReference type="Pfam" id="PF06220">
    <property type="entry name" value="zf-U1"/>
    <property type="match status" value="1"/>
</dbReference>
<dbReference type="GO" id="GO:0071011">
    <property type="term" value="C:precatalytic spliceosome"/>
    <property type="evidence" value="ECO:0007669"/>
    <property type="project" value="TreeGrafter"/>
</dbReference>
<keyword evidence="4" id="KW-0862">Zinc</keyword>
<dbReference type="InterPro" id="IPR000690">
    <property type="entry name" value="Matrin/U1-C_Znf_C2H2"/>
</dbReference>
<keyword evidence="5" id="KW-0539">Nucleus</keyword>
<evidence type="ECO:0000313" key="10">
    <source>
        <dbReference type="Proteomes" id="UP000027135"/>
    </source>
</evidence>
<evidence type="ECO:0000256" key="1">
    <source>
        <dbReference type="ARBA" id="ARBA00004123"/>
    </source>
</evidence>
<dbReference type="GO" id="GO:0008270">
    <property type="term" value="F:zinc ion binding"/>
    <property type="evidence" value="ECO:0007669"/>
    <property type="project" value="UniProtKB-KW"/>
</dbReference>
<sequence length="310" mass="36448">MHILILVRADYWKSQAKKFCEYCKCWIADNIPSVEFHENGKRHKENVKRRLSEIGKKSRQEHQKSIKVDAQIKKMEEAALKAYMKDVEENADFSSQLIKEKLSQQQRQQDADGMGASPAGSAVAETTKVWYEAQSDEGHVYYWHIETGESRWEPPEEEYLSLTEQKKVEGKALKNKKEKKRKEKAEDARMKEEERARLERERMRSRRVKEEDTKTAETPMPVLGPAPRVDPYGSWKPVEIREPMPVDLQLPEQEYVQIKVPAIMEPKVEFREKTFSCLGDDDRAVETGFKRRKFNCNPKRSMRQRLDQDE</sequence>
<dbReference type="InterPro" id="IPR036020">
    <property type="entry name" value="WW_dom_sf"/>
</dbReference>
<reference evidence="9 10" key="1">
    <citation type="journal article" date="2014" name="Nat. Commun.">
        <title>Molecular traces of alternative social organization in a termite genome.</title>
        <authorList>
            <person name="Terrapon N."/>
            <person name="Li C."/>
            <person name="Robertson H.M."/>
            <person name="Ji L."/>
            <person name="Meng X."/>
            <person name="Booth W."/>
            <person name="Chen Z."/>
            <person name="Childers C.P."/>
            <person name="Glastad K.M."/>
            <person name="Gokhale K."/>
            <person name="Gowin J."/>
            <person name="Gronenberg W."/>
            <person name="Hermansen R.A."/>
            <person name="Hu H."/>
            <person name="Hunt B.G."/>
            <person name="Huylmans A.K."/>
            <person name="Khalil S.M."/>
            <person name="Mitchell R.D."/>
            <person name="Munoz-Torres M.C."/>
            <person name="Mustard J.A."/>
            <person name="Pan H."/>
            <person name="Reese J.T."/>
            <person name="Scharf M.E."/>
            <person name="Sun F."/>
            <person name="Vogel H."/>
            <person name="Xiao J."/>
            <person name="Yang W."/>
            <person name="Yang Z."/>
            <person name="Yang Z."/>
            <person name="Zhou J."/>
            <person name="Zhu J."/>
            <person name="Brent C.S."/>
            <person name="Elsik C.G."/>
            <person name="Goodisman M.A."/>
            <person name="Liberles D.A."/>
            <person name="Roe R.M."/>
            <person name="Vargo E.L."/>
            <person name="Vilcinskas A."/>
            <person name="Wang J."/>
            <person name="Bornberg-Bauer E."/>
            <person name="Korb J."/>
            <person name="Zhang G."/>
            <person name="Liebig J."/>
        </authorList>
    </citation>
    <scope>NUCLEOTIDE SEQUENCE [LARGE SCALE GENOMIC DNA]</scope>
    <source>
        <tissue evidence="9">Whole organism</tissue>
    </source>
</reference>
<dbReference type="InterPro" id="IPR036236">
    <property type="entry name" value="Znf_C2H2_sf"/>
</dbReference>
<accession>A0A067R836</accession>
<dbReference type="Gene3D" id="3.30.160.60">
    <property type="entry name" value="Classic Zinc Finger"/>
    <property type="match status" value="1"/>
</dbReference>
<comment type="subcellular location">
    <subcellularLocation>
        <location evidence="1">Nucleus</location>
    </subcellularLocation>
</comment>
<dbReference type="OMA" id="IDPMRLE"/>
<dbReference type="SUPFAM" id="SSF57667">
    <property type="entry name" value="beta-beta-alpha zinc fingers"/>
    <property type="match status" value="1"/>
</dbReference>
<dbReference type="PANTHER" id="PTHR13173:SF10">
    <property type="entry name" value="WW DOMAIN-BINDING PROTEIN 4"/>
    <property type="match status" value="1"/>
</dbReference>
<evidence type="ECO:0000313" key="9">
    <source>
        <dbReference type="EMBL" id="KDR19704.1"/>
    </source>
</evidence>
<keyword evidence="3" id="KW-0863">Zinc-finger</keyword>
<evidence type="ECO:0000256" key="3">
    <source>
        <dbReference type="ARBA" id="ARBA00022771"/>
    </source>
</evidence>
<feature type="compositionally biased region" description="Basic residues" evidence="6">
    <location>
        <begin position="173"/>
        <end position="182"/>
    </location>
</feature>
<dbReference type="GO" id="GO:0000398">
    <property type="term" value="P:mRNA splicing, via spliceosome"/>
    <property type="evidence" value="ECO:0007669"/>
    <property type="project" value="InterPro"/>
</dbReference>
<dbReference type="eggNOG" id="KOG0150">
    <property type="taxonomic scope" value="Eukaryota"/>
</dbReference>
<dbReference type="AlphaFoldDB" id="A0A067R836"/>
<feature type="compositionally biased region" description="Basic and acidic residues" evidence="6">
    <location>
        <begin position="183"/>
        <end position="215"/>
    </location>
</feature>
<dbReference type="STRING" id="136037.A0A067R836"/>
<dbReference type="SMART" id="SM00451">
    <property type="entry name" value="ZnF_U1"/>
    <property type="match status" value="1"/>
</dbReference>
<dbReference type="PANTHER" id="PTHR13173">
    <property type="entry name" value="WW DOMAIN BINDING PROTEIN 4"/>
    <property type="match status" value="1"/>
</dbReference>
<dbReference type="Gene3D" id="2.20.70.10">
    <property type="match status" value="1"/>
</dbReference>
<dbReference type="InterPro" id="IPR013085">
    <property type="entry name" value="U1-CZ_Znf_C2H2"/>
</dbReference>
<evidence type="ECO:0000256" key="6">
    <source>
        <dbReference type="SAM" id="MobiDB-lite"/>
    </source>
</evidence>
<dbReference type="SMART" id="SM00456">
    <property type="entry name" value="WW"/>
    <property type="match status" value="1"/>
</dbReference>
<dbReference type="Proteomes" id="UP000027135">
    <property type="component" value="Unassembled WGS sequence"/>
</dbReference>